<gene>
    <name evidence="1" type="ORF">AMQ22_00059</name>
</gene>
<proteinExistence type="predicted"/>
<protein>
    <submittedName>
        <fullName evidence="1">Uncharacterized protein</fullName>
    </submittedName>
</protein>
<dbReference type="AlphaFoldDB" id="A0A150J9H9"/>
<sequence>MTFKMPQIDDKILIVPIGKKVKMIPSGAMPQVGDRIAVFEIPDQRLPDGRVITHRLITPGKSVPEEGEGAIIYPNPLANNDDVNRVIAITGGKNCLQVCNLPIQNVDTGTEMIFDIPKLPDAWFNPEGERFGFSLLIVPKDYGRSHGGMAYGNFKIVDNEGNDYTDYYQVSEWHGEVDEVYYLVSAVEMDIELNGKLKLVIKENGDGLIGVEGKYDQSDIIGFCSWGSGT</sequence>
<dbReference type="Proteomes" id="UP000075398">
    <property type="component" value="Unassembled WGS sequence"/>
</dbReference>
<accession>A0A150J9H9</accession>
<evidence type="ECO:0000313" key="2">
    <source>
        <dbReference type="Proteomes" id="UP000075398"/>
    </source>
</evidence>
<comment type="caution">
    <text evidence="1">The sequence shown here is derived from an EMBL/GenBank/DDBJ whole genome shotgun (WGS) entry which is preliminary data.</text>
</comment>
<dbReference type="EMBL" id="LNGC01000001">
    <property type="protein sequence ID" value="KYC53860.1"/>
    <property type="molecule type" value="Genomic_DNA"/>
</dbReference>
<reference evidence="1 2" key="1">
    <citation type="journal article" date="2016" name="ISME J.">
        <title>Chasing the elusive Euryarchaeota class WSA2: genomes reveal a uniquely fastidious methyl-reducing methanogen.</title>
        <authorList>
            <person name="Nobu M.K."/>
            <person name="Narihiro T."/>
            <person name="Kuroda K."/>
            <person name="Mei R."/>
            <person name="Liu W.T."/>
        </authorList>
    </citation>
    <scope>NUCLEOTIDE SEQUENCE [LARGE SCALE GENOMIC DNA]</scope>
    <source>
        <strain evidence="1">U1lsi0528_Bin055</strain>
    </source>
</reference>
<name>A0A150J9H9_9EURY</name>
<evidence type="ECO:0000313" key="1">
    <source>
        <dbReference type="EMBL" id="KYC53860.1"/>
    </source>
</evidence>
<organism evidence="1 2">
    <name type="scientific">Candidatus Methanofastidiosum methylothiophilum</name>
    <dbReference type="NCBI Taxonomy" id="1705564"/>
    <lineage>
        <taxon>Archaea</taxon>
        <taxon>Methanobacteriati</taxon>
        <taxon>Methanobacteriota</taxon>
        <taxon>Stenosarchaea group</taxon>
        <taxon>Candidatus Methanofastidiosia</taxon>
        <taxon>Candidatus Methanofastidiosales</taxon>
        <taxon>Candidatus Methanofastidiosaceae</taxon>
        <taxon>Candidatus Methanofastidiosum</taxon>
    </lineage>
</organism>